<dbReference type="EMBL" id="RMBX01000001">
    <property type="protein sequence ID" value="RPD42893.1"/>
    <property type="molecule type" value="Genomic_DNA"/>
</dbReference>
<evidence type="ECO:0000313" key="2">
    <source>
        <dbReference type="EMBL" id="RPD42893.1"/>
    </source>
</evidence>
<comment type="caution">
    <text evidence="2">The sequence shown here is derived from an EMBL/GenBank/DDBJ whole genome shotgun (WGS) entry which is preliminary data.</text>
</comment>
<proteinExistence type="predicted"/>
<dbReference type="OrthoDB" id="768995at2"/>
<keyword evidence="3" id="KW-1185">Reference proteome</keyword>
<accession>A0A3N4N5J9</accession>
<feature type="chain" id="PRO_5018114107" evidence="1">
    <location>
        <begin position="26"/>
        <end position="135"/>
    </location>
</feature>
<dbReference type="Proteomes" id="UP000279089">
    <property type="component" value="Unassembled WGS sequence"/>
</dbReference>
<reference evidence="3" key="1">
    <citation type="submission" date="2018-11" db="EMBL/GenBank/DDBJ databases">
        <title>Chitinophaga lutea sp.nov., isolate from arsenic contaminated soil.</title>
        <authorList>
            <person name="Zong Y."/>
        </authorList>
    </citation>
    <scope>NUCLEOTIDE SEQUENCE [LARGE SCALE GENOMIC DNA]</scope>
    <source>
        <strain evidence="3">YLT18</strain>
    </source>
</reference>
<protein>
    <submittedName>
        <fullName evidence="2">Uncharacterized protein</fullName>
    </submittedName>
</protein>
<evidence type="ECO:0000256" key="1">
    <source>
        <dbReference type="SAM" id="SignalP"/>
    </source>
</evidence>
<evidence type="ECO:0000313" key="3">
    <source>
        <dbReference type="Proteomes" id="UP000279089"/>
    </source>
</evidence>
<name>A0A3N4N5J9_9BACT</name>
<gene>
    <name evidence="2" type="ORF">EG028_00925</name>
</gene>
<feature type="signal peptide" evidence="1">
    <location>
        <begin position="1"/>
        <end position="25"/>
    </location>
</feature>
<dbReference type="AlphaFoldDB" id="A0A3N4N5J9"/>
<sequence>MVRKNILCCGLLAGTLFFASSFMNPAVTPATQTVASFATTDTEYFTLHGRSGEVSITYFTSGGIYSTPMVTIAGIGSYPMTNVSHSPGTPPLPNVDGFHVSIPGPDGDYIVDIKVHGVVNSWWNIAEVTKDFIDL</sequence>
<organism evidence="2 3">
    <name type="scientific">Chitinophaga barathri</name>
    <dbReference type="NCBI Taxonomy" id="1647451"/>
    <lineage>
        <taxon>Bacteria</taxon>
        <taxon>Pseudomonadati</taxon>
        <taxon>Bacteroidota</taxon>
        <taxon>Chitinophagia</taxon>
        <taxon>Chitinophagales</taxon>
        <taxon>Chitinophagaceae</taxon>
        <taxon>Chitinophaga</taxon>
    </lineage>
</organism>
<keyword evidence="1" id="KW-0732">Signal</keyword>
<dbReference type="RefSeq" id="WP_120514166.1">
    <property type="nucleotide sequence ID" value="NZ_QXZY01000001.1"/>
</dbReference>